<dbReference type="PROSITE" id="PS50196">
    <property type="entry name" value="RANBD1"/>
    <property type="match status" value="1"/>
</dbReference>
<dbReference type="CDD" id="cd13170">
    <property type="entry name" value="RanBD_NUP50"/>
    <property type="match status" value="1"/>
</dbReference>
<evidence type="ECO:0000256" key="7">
    <source>
        <dbReference type="ARBA" id="ARBA00023242"/>
    </source>
</evidence>
<sequence length="565" mass="59196">MKRAAEKQLSKDDLEEDVEETEGQQGFQKADEDTLATRKIRGLPRRSTAPSIPVIVSPPTDSPAAPAPTSKFGSFQGFGTPGSTHSFTFTPPESPASGLGVSPPASLNPSPAPIFGNMSTFKAQPFVPPVIAPAPSSAAKTIGSIIQKPPSFKPAEISGGPSSAAQKYYTSLRGLNKSFIDAVTKAYADDPLADWSETHFETYKKHLLVLKTEFDTSEATKQKVAPPTIFSSAFGKPQPAAAPAPAGESAPKPPSSTSAPAPSIFPPPSSSAPKSNGLVFPSSSSPFSGTSGSDNRLPFAFSKPTNADAINASGPSLAPSPFGLKGSSSPFTFGASSDSKDNGASKTATSVGTATSEFFATPPAIAPQSTASLGGFSAFGKPVSSGSIGNPVGFGFGATSKDSKLGVKSEEDKTEDDAAQEGSKPDGEETVPPPILLANSPHDEEGEGEEDEETTYSIKAKTYWMNKDAGKWQDMGHGVLRLKKHKEKGTRRVLQRNSSTGKINLNFNLYPGLKPTLANKAISFIGHDENGVAQSYSVRTKTEDQLHALRDALEREISFVKAKEE</sequence>
<feature type="region of interest" description="Disordered" evidence="8">
    <location>
        <begin position="216"/>
        <end position="352"/>
    </location>
</feature>
<feature type="region of interest" description="Disordered" evidence="8">
    <location>
        <begin position="1"/>
        <end position="105"/>
    </location>
</feature>
<evidence type="ECO:0000313" key="10">
    <source>
        <dbReference type="EMBL" id="PBK91414.1"/>
    </source>
</evidence>
<reference evidence="11" key="1">
    <citation type="journal article" date="2017" name="Nat. Ecol. Evol.">
        <title>Genome expansion and lineage-specific genetic innovations in the forest pathogenic fungi Armillaria.</title>
        <authorList>
            <person name="Sipos G."/>
            <person name="Prasanna A.N."/>
            <person name="Walter M.C."/>
            <person name="O'Connor E."/>
            <person name="Balint B."/>
            <person name="Krizsan K."/>
            <person name="Kiss B."/>
            <person name="Hess J."/>
            <person name="Varga T."/>
            <person name="Slot J."/>
            <person name="Riley R."/>
            <person name="Boka B."/>
            <person name="Rigling D."/>
            <person name="Barry K."/>
            <person name="Lee J."/>
            <person name="Mihaltcheva S."/>
            <person name="LaButti K."/>
            <person name="Lipzen A."/>
            <person name="Waldron R."/>
            <person name="Moloney N.M."/>
            <person name="Sperisen C."/>
            <person name="Kredics L."/>
            <person name="Vagvoelgyi C."/>
            <person name="Patrignani A."/>
            <person name="Fitzpatrick D."/>
            <person name="Nagy I."/>
            <person name="Doyle S."/>
            <person name="Anderson J.B."/>
            <person name="Grigoriev I.V."/>
            <person name="Gueldener U."/>
            <person name="Muensterkoetter M."/>
            <person name="Nagy L.G."/>
        </authorList>
    </citation>
    <scope>NUCLEOTIDE SEQUENCE [LARGE SCALE GENOMIC DNA]</scope>
    <source>
        <strain evidence="11">Ar21-2</strain>
    </source>
</reference>
<dbReference type="OMA" id="KIRGMPK"/>
<evidence type="ECO:0000313" key="11">
    <source>
        <dbReference type="Proteomes" id="UP000217790"/>
    </source>
</evidence>
<dbReference type="AlphaFoldDB" id="A0A2H3DC91"/>
<feature type="compositionally biased region" description="Basic and acidic residues" evidence="8">
    <location>
        <begin position="1"/>
        <end position="12"/>
    </location>
</feature>
<dbReference type="STRING" id="47427.A0A2H3DC91"/>
<dbReference type="PANTHER" id="PTHR38697:SF1">
    <property type="entry name" value="NUCLEAR PORE COMPLEX PROTEIN SIMILAR TO S. CEREVISIAE NUP2 (EUROFUNG)"/>
    <property type="match status" value="1"/>
</dbReference>
<dbReference type="PANTHER" id="PTHR38697">
    <property type="entry name" value="NUCLEAR PORE COMPLEX PROTEIN SIMILAR TO S. CEREVISIAE NUP2 (EUROFUNG)"/>
    <property type="match status" value="1"/>
</dbReference>
<dbReference type="InParanoid" id="A0A2H3DC91"/>
<dbReference type="SUPFAM" id="SSF50729">
    <property type="entry name" value="PH domain-like"/>
    <property type="match status" value="1"/>
</dbReference>
<dbReference type="Proteomes" id="UP000217790">
    <property type="component" value="Unassembled WGS sequence"/>
</dbReference>
<feature type="compositionally biased region" description="Acidic residues" evidence="8">
    <location>
        <begin position="444"/>
        <end position="454"/>
    </location>
</feature>
<accession>A0A2H3DC91</accession>
<keyword evidence="3" id="KW-0509">mRNA transport</keyword>
<keyword evidence="11" id="KW-1185">Reference proteome</keyword>
<feature type="compositionally biased region" description="Polar residues" evidence="8">
    <location>
        <begin position="326"/>
        <end position="337"/>
    </location>
</feature>
<dbReference type="Gene3D" id="2.30.29.30">
    <property type="entry name" value="Pleckstrin-homology domain (PH domain)/Phosphotyrosine-binding domain (PTB)"/>
    <property type="match status" value="1"/>
</dbReference>
<dbReference type="InterPro" id="IPR053074">
    <property type="entry name" value="NPC_Nucleoporin"/>
</dbReference>
<feature type="compositionally biased region" description="Low complexity" evidence="8">
    <location>
        <begin position="271"/>
        <end position="293"/>
    </location>
</feature>
<dbReference type="InterPro" id="IPR000156">
    <property type="entry name" value="Ran_bind_dom"/>
</dbReference>
<dbReference type="GO" id="GO:0015031">
    <property type="term" value="P:protein transport"/>
    <property type="evidence" value="ECO:0007669"/>
    <property type="project" value="UniProtKB-KW"/>
</dbReference>
<evidence type="ECO:0000256" key="3">
    <source>
        <dbReference type="ARBA" id="ARBA00022816"/>
    </source>
</evidence>
<evidence type="ECO:0000256" key="2">
    <source>
        <dbReference type="ARBA" id="ARBA00022448"/>
    </source>
</evidence>
<feature type="domain" description="RanBD1" evidence="9">
    <location>
        <begin position="426"/>
        <end position="514"/>
    </location>
</feature>
<feature type="region of interest" description="Disordered" evidence="8">
    <location>
        <begin position="390"/>
        <end position="454"/>
    </location>
</feature>
<name>A0A2H3DC91_ARMGA</name>
<dbReference type="Pfam" id="PF08911">
    <property type="entry name" value="NUP50"/>
    <property type="match status" value="1"/>
</dbReference>
<feature type="compositionally biased region" description="Polar residues" evidence="8">
    <location>
        <begin position="81"/>
        <end position="91"/>
    </location>
</feature>
<evidence type="ECO:0000259" key="9">
    <source>
        <dbReference type="PROSITE" id="PS50196"/>
    </source>
</evidence>
<keyword evidence="2" id="KW-0813">Transport</keyword>
<dbReference type="GO" id="GO:0051028">
    <property type="term" value="P:mRNA transport"/>
    <property type="evidence" value="ECO:0007669"/>
    <property type="project" value="UniProtKB-KW"/>
</dbReference>
<gene>
    <name evidence="10" type="ORF">ARMGADRAFT_1166251</name>
</gene>
<dbReference type="SMART" id="SM00160">
    <property type="entry name" value="RanBD"/>
    <property type="match status" value="1"/>
</dbReference>
<evidence type="ECO:0000256" key="1">
    <source>
        <dbReference type="ARBA" id="ARBA00004567"/>
    </source>
</evidence>
<proteinExistence type="predicted"/>
<evidence type="ECO:0000256" key="4">
    <source>
        <dbReference type="ARBA" id="ARBA00022927"/>
    </source>
</evidence>
<evidence type="ECO:0000256" key="5">
    <source>
        <dbReference type="ARBA" id="ARBA00023010"/>
    </source>
</evidence>
<evidence type="ECO:0000256" key="8">
    <source>
        <dbReference type="SAM" id="MobiDB-lite"/>
    </source>
</evidence>
<feature type="compositionally biased region" description="Basic and acidic residues" evidence="8">
    <location>
        <begin position="401"/>
        <end position="411"/>
    </location>
</feature>
<dbReference type="EMBL" id="KZ293661">
    <property type="protein sequence ID" value="PBK91414.1"/>
    <property type="molecule type" value="Genomic_DNA"/>
</dbReference>
<keyword evidence="4" id="KW-0653">Protein transport</keyword>
<feature type="compositionally biased region" description="Low complexity" evidence="8">
    <location>
        <begin position="57"/>
        <end position="70"/>
    </location>
</feature>
<organism evidence="10 11">
    <name type="scientific">Armillaria gallica</name>
    <name type="common">Bulbous honey fungus</name>
    <name type="synonym">Armillaria bulbosa</name>
    <dbReference type="NCBI Taxonomy" id="47427"/>
    <lineage>
        <taxon>Eukaryota</taxon>
        <taxon>Fungi</taxon>
        <taxon>Dikarya</taxon>
        <taxon>Basidiomycota</taxon>
        <taxon>Agaricomycotina</taxon>
        <taxon>Agaricomycetes</taxon>
        <taxon>Agaricomycetidae</taxon>
        <taxon>Agaricales</taxon>
        <taxon>Marasmiineae</taxon>
        <taxon>Physalacriaceae</taxon>
        <taxon>Armillaria</taxon>
    </lineage>
</organism>
<dbReference type="FunCoup" id="A0A2H3DC91">
    <property type="interactions" value="129"/>
</dbReference>
<feature type="compositionally biased region" description="Low complexity" evidence="8">
    <location>
        <begin position="233"/>
        <end position="262"/>
    </location>
</feature>
<dbReference type="InterPro" id="IPR011993">
    <property type="entry name" value="PH-like_dom_sf"/>
</dbReference>
<keyword evidence="6" id="KW-0906">Nuclear pore complex</keyword>
<comment type="subcellular location">
    <subcellularLocation>
        <location evidence="1">Nucleus</location>
        <location evidence="1">Nuclear pore complex</location>
    </subcellularLocation>
</comment>
<dbReference type="OrthoDB" id="185618at2759"/>
<keyword evidence="7" id="KW-0539">Nucleus</keyword>
<dbReference type="InterPro" id="IPR015007">
    <property type="entry name" value="NUP2/50/61"/>
</dbReference>
<dbReference type="Pfam" id="PF00638">
    <property type="entry name" value="Ran_BP1"/>
    <property type="match status" value="1"/>
</dbReference>
<protein>
    <recommendedName>
        <fullName evidence="9">RanBD1 domain-containing protein</fullName>
    </recommendedName>
</protein>
<keyword evidence="5" id="KW-0811">Translocation</keyword>
<evidence type="ECO:0000256" key="6">
    <source>
        <dbReference type="ARBA" id="ARBA00023132"/>
    </source>
</evidence>
<feature type="compositionally biased region" description="Acidic residues" evidence="8">
    <location>
        <begin position="13"/>
        <end position="22"/>
    </location>
</feature>
<dbReference type="GO" id="GO:0005643">
    <property type="term" value="C:nuclear pore"/>
    <property type="evidence" value="ECO:0007669"/>
    <property type="project" value="UniProtKB-SubCell"/>
</dbReference>